<accession>A0ABQ0AES0</accession>
<organism evidence="1 2">
    <name type="scientific">Sessilibacter corallicola</name>
    <dbReference type="NCBI Taxonomy" id="2904075"/>
    <lineage>
        <taxon>Bacteria</taxon>
        <taxon>Pseudomonadati</taxon>
        <taxon>Pseudomonadota</taxon>
        <taxon>Gammaproteobacteria</taxon>
        <taxon>Cellvibrionales</taxon>
        <taxon>Cellvibrionaceae</taxon>
        <taxon>Sessilibacter</taxon>
    </lineage>
</organism>
<keyword evidence="2" id="KW-1185">Reference proteome</keyword>
<name>A0ABQ0AES0_9GAMM</name>
<protein>
    <recommendedName>
        <fullName evidence="3">DNA replication terminus site binding protein</fullName>
    </recommendedName>
</protein>
<evidence type="ECO:0008006" key="3">
    <source>
        <dbReference type="Google" id="ProtNLM"/>
    </source>
</evidence>
<evidence type="ECO:0000313" key="2">
    <source>
        <dbReference type="Proteomes" id="UP001465153"/>
    </source>
</evidence>
<proteinExistence type="predicted"/>
<gene>
    <name evidence="1" type="ORF">NBRC116591_39440</name>
</gene>
<dbReference type="RefSeq" id="WP_353304467.1">
    <property type="nucleotide sequence ID" value="NZ_BAABWN010000019.1"/>
</dbReference>
<sequence length="325" mass="37027">MQDSQHILNTAIETFTELKRCKERFLQAFHSDDNYALPHWLPPKGGNADTQEKRLIASILSATTLSSSPANTADKTIDKAIDKTTSKITDNKEPSQRIRSGIVVTTEQVIDCAIQFNLAKDNFKDAIREVKNLSGLKKTKIGRIIDQILVKESNVTPAALKQLKDLQAPNLDFIACYRKIQILPKNLQSISWTWMSQHKEITRVSLDEAIAMALKLENEFTRDAVLNQLYKEDPNKPLAYIKPINSQLRANLVWKEKVASDQDNEQAYETKRKTVVTSTIVLSQDGKLPRIKWPVENQPSHRLARSDRKIELDPIINALHLHRYL</sequence>
<dbReference type="Proteomes" id="UP001465153">
    <property type="component" value="Unassembled WGS sequence"/>
</dbReference>
<comment type="caution">
    <text evidence="1">The sequence shown here is derived from an EMBL/GenBank/DDBJ whole genome shotgun (WGS) entry which is preliminary data.</text>
</comment>
<reference evidence="1 2" key="1">
    <citation type="submission" date="2024-04" db="EMBL/GenBank/DDBJ databases">
        <title>Draft genome sequence of Sessilibacter corallicola NBRC 116591.</title>
        <authorList>
            <person name="Miyakawa T."/>
            <person name="Kusuya Y."/>
            <person name="Miura T."/>
        </authorList>
    </citation>
    <scope>NUCLEOTIDE SEQUENCE [LARGE SCALE GENOMIC DNA]</scope>
    <source>
        <strain evidence="1 2">KU-00831-HH</strain>
    </source>
</reference>
<evidence type="ECO:0000313" key="1">
    <source>
        <dbReference type="EMBL" id="GAA6170131.1"/>
    </source>
</evidence>
<dbReference type="EMBL" id="BAABWN010000019">
    <property type="protein sequence ID" value="GAA6170131.1"/>
    <property type="molecule type" value="Genomic_DNA"/>
</dbReference>